<feature type="compositionally biased region" description="Basic and acidic residues" evidence="1">
    <location>
        <begin position="1"/>
        <end position="11"/>
    </location>
</feature>
<gene>
    <name evidence="2" type="ORF">AFUS01_LOCUS41823</name>
</gene>
<dbReference type="Proteomes" id="UP000708208">
    <property type="component" value="Unassembled WGS sequence"/>
</dbReference>
<sequence length="140" mass="15260">MCSELPRKKDSQPAVNTEGMTKPNLAMSNMSDTPEVVLKTLMVTVTVGDKSRQVRVLVDDGSQRSYILKSLAEGMNLTATGNEAMVHALFGGVKSRPVNHLRYEVPVGKLDGTYQCTLKMLDQQTICAAIPKVPRGPWLG</sequence>
<feature type="region of interest" description="Disordered" evidence="1">
    <location>
        <begin position="1"/>
        <end position="28"/>
    </location>
</feature>
<dbReference type="AlphaFoldDB" id="A0A8J2LHV6"/>
<dbReference type="OrthoDB" id="6630414at2759"/>
<accession>A0A8J2LHV6</accession>
<evidence type="ECO:0000313" key="2">
    <source>
        <dbReference type="EMBL" id="CAG7832118.1"/>
    </source>
</evidence>
<proteinExistence type="predicted"/>
<keyword evidence="3" id="KW-1185">Reference proteome</keyword>
<name>A0A8J2LHV6_9HEXA</name>
<comment type="caution">
    <text evidence="2">The sequence shown here is derived from an EMBL/GenBank/DDBJ whole genome shotgun (WGS) entry which is preliminary data.</text>
</comment>
<evidence type="ECO:0000256" key="1">
    <source>
        <dbReference type="SAM" id="MobiDB-lite"/>
    </source>
</evidence>
<feature type="non-terminal residue" evidence="2">
    <location>
        <position position="140"/>
    </location>
</feature>
<evidence type="ECO:0000313" key="3">
    <source>
        <dbReference type="Proteomes" id="UP000708208"/>
    </source>
</evidence>
<dbReference type="EMBL" id="CAJVCH010563608">
    <property type="protein sequence ID" value="CAG7832118.1"/>
    <property type="molecule type" value="Genomic_DNA"/>
</dbReference>
<protein>
    <recommendedName>
        <fullName evidence="4">Peptidase aspartic putative domain-containing protein</fullName>
    </recommendedName>
</protein>
<organism evidence="2 3">
    <name type="scientific">Allacma fusca</name>
    <dbReference type="NCBI Taxonomy" id="39272"/>
    <lineage>
        <taxon>Eukaryota</taxon>
        <taxon>Metazoa</taxon>
        <taxon>Ecdysozoa</taxon>
        <taxon>Arthropoda</taxon>
        <taxon>Hexapoda</taxon>
        <taxon>Collembola</taxon>
        <taxon>Symphypleona</taxon>
        <taxon>Sminthuridae</taxon>
        <taxon>Allacma</taxon>
    </lineage>
</organism>
<evidence type="ECO:0008006" key="4">
    <source>
        <dbReference type="Google" id="ProtNLM"/>
    </source>
</evidence>
<reference evidence="2" key="1">
    <citation type="submission" date="2021-06" db="EMBL/GenBank/DDBJ databases">
        <authorList>
            <person name="Hodson N. C."/>
            <person name="Mongue J. A."/>
            <person name="Jaron S. K."/>
        </authorList>
    </citation>
    <scope>NUCLEOTIDE SEQUENCE</scope>
</reference>